<keyword evidence="1" id="KW-0472">Membrane</keyword>
<keyword evidence="3" id="KW-1185">Reference proteome</keyword>
<sequence length="59" mass="6236">MAPGLFVVTGPISDDGMILVESLIKKDSLFHISLILSCIAVAVGLFSGSECQHSFIKSI</sequence>
<keyword evidence="1" id="KW-0812">Transmembrane</keyword>
<accession>A0A397SFV2</accession>
<gene>
    <name evidence="2" type="ORF">C1645_782637</name>
</gene>
<dbReference type="AlphaFoldDB" id="A0A397SFV2"/>
<keyword evidence="1" id="KW-1133">Transmembrane helix</keyword>
<dbReference type="Proteomes" id="UP000265703">
    <property type="component" value="Unassembled WGS sequence"/>
</dbReference>
<name>A0A397SFV2_9GLOM</name>
<evidence type="ECO:0000313" key="3">
    <source>
        <dbReference type="Proteomes" id="UP000265703"/>
    </source>
</evidence>
<evidence type="ECO:0000313" key="2">
    <source>
        <dbReference type="EMBL" id="RIA85103.1"/>
    </source>
</evidence>
<evidence type="ECO:0000256" key="1">
    <source>
        <dbReference type="SAM" id="Phobius"/>
    </source>
</evidence>
<protein>
    <submittedName>
        <fullName evidence="2">Uncharacterized protein</fullName>
    </submittedName>
</protein>
<proteinExistence type="predicted"/>
<dbReference type="EMBL" id="QKYT01000447">
    <property type="protein sequence ID" value="RIA85103.1"/>
    <property type="molecule type" value="Genomic_DNA"/>
</dbReference>
<reference evidence="2 3" key="1">
    <citation type="submission" date="2018-06" db="EMBL/GenBank/DDBJ databases">
        <title>Comparative genomics reveals the genomic features of Rhizophagus irregularis, R. cerebriforme, R. diaphanum and Gigaspora rosea, and their symbiotic lifestyle signature.</title>
        <authorList>
            <person name="Morin E."/>
            <person name="San Clemente H."/>
            <person name="Chen E.C.H."/>
            <person name="De La Providencia I."/>
            <person name="Hainaut M."/>
            <person name="Kuo A."/>
            <person name="Kohler A."/>
            <person name="Murat C."/>
            <person name="Tang N."/>
            <person name="Roy S."/>
            <person name="Loubradou J."/>
            <person name="Henrissat B."/>
            <person name="Grigoriev I.V."/>
            <person name="Corradi N."/>
            <person name="Roux C."/>
            <person name="Martin F.M."/>
        </authorList>
    </citation>
    <scope>NUCLEOTIDE SEQUENCE [LARGE SCALE GENOMIC DNA]</scope>
    <source>
        <strain evidence="2 3">DAOM 227022</strain>
    </source>
</reference>
<organism evidence="2 3">
    <name type="scientific">Glomus cerebriforme</name>
    <dbReference type="NCBI Taxonomy" id="658196"/>
    <lineage>
        <taxon>Eukaryota</taxon>
        <taxon>Fungi</taxon>
        <taxon>Fungi incertae sedis</taxon>
        <taxon>Mucoromycota</taxon>
        <taxon>Glomeromycotina</taxon>
        <taxon>Glomeromycetes</taxon>
        <taxon>Glomerales</taxon>
        <taxon>Glomeraceae</taxon>
        <taxon>Glomus</taxon>
    </lineage>
</organism>
<comment type="caution">
    <text evidence="2">The sequence shown here is derived from an EMBL/GenBank/DDBJ whole genome shotgun (WGS) entry which is preliminary data.</text>
</comment>
<feature type="transmembrane region" description="Helical" evidence="1">
    <location>
        <begin position="29"/>
        <end position="48"/>
    </location>
</feature>